<dbReference type="GO" id="GO:0008170">
    <property type="term" value="F:N-methyltransferase activity"/>
    <property type="evidence" value="ECO:0007669"/>
    <property type="project" value="InterPro"/>
</dbReference>
<keyword evidence="3 6" id="KW-0808">Transferase</keyword>
<dbReference type="AlphaFoldDB" id="A0A165B1X2"/>
<evidence type="ECO:0000259" key="5">
    <source>
        <dbReference type="Pfam" id="PF01555"/>
    </source>
</evidence>
<keyword evidence="2 6" id="KW-0489">Methyltransferase</keyword>
<evidence type="ECO:0000256" key="3">
    <source>
        <dbReference type="ARBA" id="ARBA00022679"/>
    </source>
</evidence>
<dbReference type="PIRSF" id="PIRSF015855">
    <property type="entry name" value="TypeIII_Mtase_mKpnI"/>
    <property type="match status" value="1"/>
</dbReference>
<dbReference type="REBASE" id="177068">
    <property type="entry name" value="M.Sspm9ORF1529P"/>
</dbReference>
<dbReference type="InterPro" id="IPR029063">
    <property type="entry name" value="SAM-dependent_MTases_sf"/>
</dbReference>
<dbReference type="InterPro" id="IPR002295">
    <property type="entry name" value="N4/N6-MTase_EcoPI_Mod-like"/>
</dbReference>
<dbReference type="EMBL" id="FITM01000162">
    <property type="protein sequence ID" value="SAY39385.1"/>
    <property type="molecule type" value="Genomic_DNA"/>
</dbReference>
<name>A0A165B1X2_9SYNE</name>
<evidence type="ECO:0000313" key="6">
    <source>
        <dbReference type="EMBL" id="SAY39385.1"/>
    </source>
</evidence>
<keyword evidence="4" id="KW-0949">S-adenosyl-L-methionine</keyword>
<comment type="similarity">
    <text evidence="1">Belongs to the N(4)/N(6)-methyltransferase family.</text>
</comment>
<protein>
    <submittedName>
        <fullName evidence="6">Type III restriction-modification system methylation subunit</fullName>
        <ecNumber evidence="6">2.1.1.72</ecNumber>
    </submittedName>
</protein>
<dbReference type="InterPro" id="IPR002052">
    <property type="entry name" value="DNA_methylase_N6_adenine_CS"/>
</dbReference>
<evidence type="ECO:0000256" key="1">
    <source>
        <dbReference type="ARBA" id="ARBA00006594"/>
    </source>
</evidence>
<dbReference type="EC" id="2.1.1.72" evidence="6"/>
<evidence type="ECO:0000256" key="4">
    <source>
        <dbReference type="ARBA" id="ARBA00022691"/>
    </source>
</evidence>
<dbReference type="GO" id="GO:0032259">
    <property type="term" value="P:methylation"/>
    <property type="evidence" value="ECO:0007669"/>
    <property type="project" value="UniProtKB-KW"/>
</dbReference>
<dbReference type="GO" id="GO:0009007">
    <property type="term" value="F:site-specific DNA-methyltransferase (adenine-specific) activity"/>
    <property type="evidence" value="ECO:0007669"/>
    <property type="project" value="UniProtKB-EC"/>
</dbReference>
<dbReference type="GO" id="GO:0003677">
    <property type="term" value="F:DNA binding"/>
    <property type="evidence" value="ECO:0007669"/>
    <property type="project" value="InterPro"/>
</dbReference>
<feature type="domain" description="DNA methylase N-4/N-6" evidence="5">
    <location>
        <begin position="122"/>
        <end position="453"/>
    </location>
</feature>
<dbReference type="InterPro" id="IPR002941">
    <property type="entry name" value="DNA_methylase_N4/N6"/>
</dbReference>
<evidence type="ECO:0000256" key="2">
    <source>
        <dbReference type="ARBA" id="ARBA00022603"/>
    </source>
</evidence>
<dbReference type="PROSITE" id="PS00092">
    <property type="entry name" value="N6_MTASE"/>
    <property type="match status" value="1"/>
</dbReference>
<accession>A0A165B1X2</accession>
<dbReference type="PRINTS" id="PR00506">
    <property type="entry name" value="D21N6MTFRASE"/>
</dbReference>
<proteinExistence type="inferred from homology"/>
<evidence type="ECO:0000313" key="7">
    <source>
        <dbReference type="Proteomes" id="UP000182631"/>
    </source>
</evidence>
<gene>
    <name evidence="6" type="ORF">FLM9_1529</name>
</gene>
<dbReference type="OrthoDB" id="9800801at2"/>
<dbReference type="RefSeq" id="WP_074457904.1">
    <property type="nucleotide sequence ID" value="NZ_FITM01000162.1"/>
</dbReference>
<keyword evidence="7" id="KW-1185">Reference proteome</keyword>
<reference evidence="7" key="1">
    <citation type="submission" date="2016-02" db="EMBL/GenBank/DDBJ databases">
        <authorList>
            <person name="liu f."/>
        </authorList>
    </citation>
    <scope>NUCLEOTIDE SEQUENCE [LARGE SCALE GENOMIC DNA]</scope>
</reference>
<organism evidence="6 7">
    <name type="scientific">Candidatus Synechococcus spongiarum</name>
    <dbReference type="NCBI Taxonomy" id="431041"/>
    <lineage>
        <taxon>Bacteria</taxon>
        <taxon>Bacillati</taxon>
        <taxon>Cyanobacteriota</taxon>
        <taxon>Cyanophyceae</taxon>
        <taxon>Synechococcales</taxon>
        <taxon>Synechococcaceae</taxon>
        <taxon>Synechococcus</taxon>
    </lineage>
</organism>
<sequence>MDKLKMHSSDLSQQNIAKIRELFPGCVTEARDEATGSLRLAVDFDQLRQELSGHIVEGPQERYRLDWPGKREALALTNAPITKSLRPCREQSVDFDTTQNLFIEGDNLEVLKLLQENYLGKVKMIYIDPPYNTGNDFVYDDDFVESSAAFLERSNQRDDERNRLVANTSANGRFHSNWLSMIYARLRLAKRFLTSDGAVFISIDDNEAGALIKIGREVFGDENFVAQLAVQLNPRGRHLDRFIANTHESVVIFVRDGLNSNCIGGLEKNGRMANEYNRSDSDGVFRLLGLRNRNQSFNPITRPNLYYPLYISPKDSTISLNKDEIFTDEVWPDTPDGTKTCWTWGKEKVAKEGNLLVAEEFRGEWRVFRKDYLNKDGNVAKTMAKSLWIDQDITNDYGRAAVKELFGKAVMDFPKSPALLGRLIEIGSNDGDVVLDFFAGSSSTAHALLTLNASKGFNRKFVMVQLPEATADGSIARNQGYETIADLSMERIRRAGKKVLEGYCHPNWNRDVGFRVLKVDTSNMKDVYYRPDEMNQSDLLDMVDNVKEGRTAEDLLFHVLVDRGVDLTLPIRRETVQGKVVFFVDDNALVACFDRGVTESLVKELAGHKPLHVVFRDSGFVSDAEKINVEQIFRQLSPTTEVKSI</sequence>
<dbReference type="Proteomes" id="UP000182631">
    <property type="component" value="Unassembled WGS sequence"/>
</dbReference>
<dbReference type="Pfam" id="PF01555">
    <property type="entry name" value="N6_N4_Mtase"/>
    <property type="match status" value="1"/>
</dbReference>
<dbReference type="Gene3D" id="3.40.50.150">
    <property type="entry name" value="Vaccinia Virus protein VP39"/>
    <property type="match status" value="1"/>
</dbReference>
<dbReference type="SUPFAM" id="SSF53335">
    <property type="entry name" value="S-adenosyl-L-methionine-dependent methyltransferases"/>
    <property type="match status" value="1"/>
</dbReference>